<dbReference type="OrthoDB" id="5980560at2759"/>
<dbReference type="Proteomes" id="UP000053477">
    <property type="component" value="Unassembled WGS sequence"/>
</dbReference>
<dbReference type="GO" id="GO:0008324">
    <property type="term" value="F:monoatomic cation transmembrane transporter activity"/>
    <property type="evidence" value="ECO:0007669"/>
    <property type="project" value="InterPro"/>
</dbReference>
<keyword evidence="8" id="KW-0770">Synapse</keyword>
<comment type="similarity">
    <text evidence="3">Belongs to the TMEM163 family.</text>
</comment>
<feature type="transmembrane region" description="Helical" evidence="11">
    <location>
        <begin position="160"/>
        <end position="178"/>
    </location>
</feature>
<keyword evidence="4 11" id="KW-0812">Transmembrane</keyword>
<protein>
    <recommendedName>
        <fullName evidence="12">Cation efflux protein transmembrane domain-containing protein</fullName>
    </recommendedName>
</protein>
<dbReference type="AlphaFoldDB" id="A0A0H2S5I2"/>
<dbReference type="GO" id="GO:0098771">
    <property type="term" value="P:inorganic ion homeostasis"/>
    <property type="evidence" value="ECO:0007669"/>
    <property type="project" value="UniProtKB-ARBA"/>
</dbReference>
<evidence type="ECO:0000256" key="4">
    <source>
        <dbReference type="ARBA" id="ARBA00022692"/>
    </source>
</evidence>
<feature type="transmembrane region" description="Helical" evidence="11">
    <location>
        <begin position="91"/>
        <end position="116"/>
    </location>
</feature>
<dbReference type="PANTHER" id="PTHR31937">
    <property type="entry name" value="TRANSMEMBRANE PROTEIN 163"/>
    <property type="match status" value="1"/>
</dbReference>
<keyword evidence="6" id="KW-0862">Zinc</keyword>
<feature type="transmembrane region" description="Helical" evidence="11">
    <location>
        <begin position="7"/>
        <end position="34"/>
    </location>
</feature>
<evidence type="ECO:0000256" key="6">
    <source>
        <dbReference type="ARBA" id="ARBA00022833"/>
    </source>
</evidence>
<gene>
    <name evidence="13" type="ORF">SCHPADRAFT_885395</name>
</gene>
<feature type="transmembrane region" description="Helical" evidence="11">
    <location>
        <begin position="40"/>
        <end position="60"/>
    </location>
</feature>
<dbReference type="InterPro" id="IPR058533">
    <property type="entry name" value="Cation_efflux_TM"/>
</dbReference>
<dbReference type="InterPro" id="IPR027469">
    <property type="entry name" value="Cation_efflux_TMD_sf"/>
</dbReference>
<evidence type="ECO:0000256" key="7">
    <source>
        <dbReference type="ARBA" id="ARBA00022989"/>
    </source>
</evidence>
<dbReference type="Gene3D" id="1.20.1510.10">
    <property type="entry name" value="Cation efflux protein transmembrane domain"/>
    <property type="match status" value="1"/>
</dbReference>
<feature type="transmembrane region" description="Helical" evidence="11">
    <location>
        <begin position="122"/>
        <end position="140"/>
    </location>
</feature>
<keyword evidence="10" id="KW-0968">Cytoplasmic vesicle</keyword>
<accession>A0A0H2S5I2</accession>
<reference evidence="13 14" key="1">
    <citation type="submission" date="2015-04" db="EMBL/GenBank/DDBJ databases">
        <title>Complete genome sequence of Schizopora paradoxa KUC8140, a cosmopolitan wood degrader in East Asia.</title>
        <authorList>
            <consortium name="DOE Joint Genome Institute"/>
            <person name="Min B."/>
            <person name="Park H."/>
            <person name="Jang Y."/>
            <person name="Kim J.-J."/>
            <person name="Kim K.H."/>
            <person name="Pangilinan J."/>
            <person name="Lipzen A."/>
            <person name="Riley R."/>
            <person name="Grigoriev I.V."/>
            <person name="Spatafora J.W."/>
            <person name="Choi I.-G."/>
        </authorList>
    </citation>
    <scope>NUCLEOTIDE SEQUENCE [LARGE SCALE GENOMIC DNA]</scope>
    <source>
        <strain evidence="13 14">KUC8140</strain>
    </source>
</reference>
<evidence type="ECO:0000259" key="12">
    <source>
        <dbReference type="Pfam" id="PF01545"/>
    </source>
</evidence>
<proteinExistence type="inferred from homology"/>
<dbReference type="SUPFAM" id="SSF161111">
    <property type="entry name" value="Cation efflux protein transmembrane domain-like"/>
    <property type="match status" value="1"/>
</dbReference>
<keyword evidence="14" id="KW-1185">Reference proteome</keyword>
<dbReference type="Pfam" id="PF01545">
    <property type="entry name" value="Cation_efflux"/>
    <property type="match status" value="1"/>
</dbReference>
<evidence type="ECO:0000256" key="11">
    <source>
        <dbReference type="SAM" id="Phobius"/>
    </source>
</evidence>
<evidence type="ECO:0000256" key="10">
    <source>
        <dbReference type="ARBA" id="ARBA00023329"/>
    </source>
</evidence>
<keyword evidence="9 11" id="KW-0472">Membrane</keyword>
<dbReference type="GO" id="GO:0030003">
    <property type="term" value="P:intracellular monoatomic cation homeostasis"/>
    <property type="evidence" value="ECO:0007669"/>
    <property type="project" value="UniProtKB-ARBA"/>
</dbReference>
<dbReference type="PANTHER" id="PTHR31937:SF2">
    <property type="entry name" value="TRANSMEMBRANE PROTEIN 163"/>
    <property type="match status" value="1"/>
</dbReference>
<evidence type="ECO:0000256" key="2">
    <source>
        <dbReference type="ARBA" id="ARBA00004644"/>
    </source>
</evidence>
<dbReference type="InterPro" id="IPR026765">
    <property type="entry name" value="Tmem163"/>
</dbReference>
<dbReference type="GO" id="GO:0031901">
    <property type="term" value="C:early endosome membrane"/>
    <property type="evidence" value="ECO:0007669"/>
    <property type="project" value="UniProtKB-SubCell"/>
</dbReference>
<evidence type="ECO:0000256" key="5">
    <source>
        <dbReference type="ARBA" id="ARBA00022753"/>
    </source>
</evidence>
<evidence type="ECO:0000256" key="8">
    <source>
        <dbReference type="ARBA" id="ARBA00023018"/>
    </source>
</evidence>
<comment type="subcellular location">
    <subcellularLocation>
        <location evidence="2">Cytoplasmic vesicle</location>
        <location evidence="2">Secretory vesicle</location>
        <location evidence="2">Synaptic vesicle membrane</location>
        <topology evidence="2">Multi-pass membrane protein</topology>
    </subcellularLocation>
    <subcellularLocation>
        <location evidence="1">Early endosome membrane</location>
    </subcellularLocation>
</comment>
<organism evidence="13 14">
    <name type="scientific">Schizopora paradoxa</name>
    <dbReference type="NCBI Taxonomy" id="27342"/>
    <lineage>
        <taxon>Eukaryota</taxon>
        <taxon>Fungi</taxon>
        <taxon>Dikarya</taxon>
        <taxon>Basidiomycota</taxon>
        <taxon>Agaricomycotina</taxon>
        <taxon>Agaricomycetes</taxon>
        <taxon>Hymenochaetales</taxon>
        <taxon>Schizoporaceae</taxon>
        <taxon>Schizopora</taxon>
    </lineage>
</organism>
<evidence type="ECO:0000256" key="1">
    <source>
        <dbReference type="ARBA" id="ARBA00004146"/>
    </source>
</evidence>
<evidence type="ECO:0000313" key="13">
    <source>
        <dbReference type="EMBL" id="KLO19495.1"/>
    </source>
</evidence>
<evidence type="ECO:0000313" key="14">
    <source>
        <dbReference type="Proteomes" id="UP000053477"/>
    </source>
</evidence>
<sequence length="440" mass="47834">MIDYRRLQWYAIAISIASVFYNGAEGALSIAFGADSDSRSLVFFGIQSGIEVASSIIVLWRFRKIAKPGEEAVSGISDADLRRRVEKFGSWAIGILLAALALGTEVTAIVGLALHLEPDTSNASLIISASALVIMILIWLPKRYLARALNSSTMQGEAVCSLSCIQITIVLFIGSLVFRLWHGGWWIDSATSLILGLMFARESWKMLSWVRDPNFTGGCCGDCQIRMPEDAELQEPYRDLCNCCSEKDNCLIIVEDCDCKTGKRGKEVKCCVPAKVCCSTYDPEEARSLACKTASDACADSCCTKKAPPKTIAKDACQDACCAKKPAPKPIVEDTCQDACCSKKPAPKTIVQVTSGCRDACCSSNDKETKVETGVSKDVEGAFEPYTDLCKCCTEKEDCLVVIDDCDCKTGAVLRSSESLLPFVRRRSSPSGSRTRIRNV</sequence>
<evidence type="ECO:0000256" key="3">
    <source>
        <dbReference type="ARBA" id="ARBA00008731"/>
    </source>
</evidence>
<dbReference type="EMBL" id="KQ085886">
    <property type="protein sequence ID" value="KLO19495.1"/>
    <property type="molecule type" value="Genomic_DNA"/>
</dbReference>
<name>A0A0H2S5I2_9AGAM</name>
<dbReference type="InParanoid" id="A0A0H2S5I2"/>
<keyword evidence="7 11" id="KW-1133">Transmembrane helix</keyword>
<feature type="domain" description="Cation efflux protein transmembrane" evidence="12">
    <location>
        <begin position="16"/>
        <end position="207"/>
    </location>
</feature>
<evidence type="ECO:0000256" key="9">
    <source>
        <dbReference type="ARBA" id="ARBA00023136"/>
    </source>
</evidence>
<keyword evidence="5" id="KW-0967">Endosome</keyword>